<dbReference type="PANTHER" id="PTHR34757:SF1">
    <property type="entry name" value="JUNCTIONAL CADHERIN 5-ASSOCIATED PROTEIN"/>
    <property type="match status" value="1"/>
</dbReference>
<sequence>MFSVEDLLFSHGYKVSKNSVSSCQSEGYQQETTDIRAGNGMLNGYQADPEVFAADPYPHAKSYFSDSEKNCVNRSRQISSAGHPRSQRCLDACHTSETGLSQRPQNERLQWVKTDKEIQHWRRRGRDFGILLGDGNSEEGDDKIKTSPNKEAKQMCNILDKNVTEPGSDVVESLEMVRTNVAFENWKPSLEERWEKINKSAMKDTKTSERTMSESSADKLLQNFSISQVDNALVCPNKLKSLSISKGLSPDNVSHVSLPTAKGENYMLKEDKTQLQSDWVENVDSNSNLYAKVTYSRPSKPPSYEVYQQTWGAGESSESPDNQKEEYLPTSREQDQPQGSCFQDTGLEPPNYIPPPSYKSPPLHTTNQSLYKVPNIHLYNRPNNPVAKANAHDKSPTSSLESDILYNSPTDLRHTDNYHHSVQYIPFNDPRVKHVTSKHEAEKKRHRKHANNKNDAFRVAHTNREGHVQERESAFIDFKSAKHIYGKREGIKHKQWISIPGQICCSLPETREGSTACSLPENSDTSHRLTLKKTHSDSACETVTKVRKFEPEACIHNRRSSKRKLNETIFCLVSIPIKSDSSEMCNNNKNITDRMNMLKHSNGGLFDQRLLSASSSDQELQTLTGNMNNKAELLKQDQSKLEDNEQANDLRSVDPRKHRELGYTGSWPGDQYKDQQTQTVFTDIQNTKPCNGTQTSESQCGSANGLEKPRLPSESARQNVFSIKGQMSLSPSSNSAFSRTSSAITHISKTEPCQRLEIYNEKAAGKCEKNETETGKFCNQKEVFGQFLLKPVNRRPWDAISELESLNKEFQGQENRSNDGDGNVVKEQGNESPMDISAMRNAIRKEMVANTRHVIEVEEVPLFEPSQVKCLSESRCSDMLVCENPKVNVEKIKENRIKPEKLADGCLRSKKQVQNKKTGTTTDPPTYVDQPVQIKSSKVQTEINFHPSQGCFSVFRVDKPQMDHLESSANCGQVGDKAIKKISLKNRSNGFSVPDLSKHFLTVHHNGESPEQLNNMDIPENESLHDRAVRILGIDVADDCLVSTGSSEAQSPESFILSANVQNEGKGRISEMEVILKEVREKYSGSLQSHSDSEKENLTETRNQPTSQLGENGSTQNSEKRVRNTSKMIETLQGKLASTPPRTAVDRLARMKEVDSVSRMRRLSIKSTDSGEDIDEEKHMFRVQDFGSHKFSAGAIYKRVISLDESLLITTKNREKLDLSFAGKNH</sequence>
<protein>
    <submittedName>
        <fullName evidence="2">Uncharacterized protein</fullName>
    </submittedName>
</protein>
<proteinExistence type="predicted"/>
<reference evidence="2" key="1">
    <citation type="thesis" date="2020" institute="ProQuest LLC" country="789 East Eisenhower Parkway, Ann Arbor, MI, USA">
        <title>Comparative Genomics and Chromosome Evolution.</title>
        <authorList>
            <person name="Mudd A.B."/>
        </authorList>
    </citation>
    <scope>NUCLEOTIDE SEQUENCE</scope>
    <source>
        <strain evidence="2">Female2</strain>
        <tissue evidence="2">Blood</tissue>
    </source>
</reference>
<dbReference type="EMBL" id="JAACNH010000005">
    <property type="protein sequence ID" value="KAG8443320.1"/>
    <property type="molecule type" value="Genomic_DNA"/>
</dbReference>
<dbReference type="InterPro" id="IPR028221">
    <property type="entry name" value="JCAD"/>
</dbReference>
<dbReference type="AlphaFoldDB" id="A0A8T2JJ32"/>
<gene>
    <name evidence="2" type="ORF">GDO86_011929</name>
</gene>
<feature type="compositionally biased region" description="Polar residues" evidence="1">
    <location>
        <begin position="689"/>
        <end position="702"/>
    </location>
</feature>
<feature type="compositionally biased region" description="Basic and acidic residues" evidence="1">
    <location>
        <begin position="321"/>
        <end position="335"/>
    </location>
</feature>
<feature type="region of interest" description="Disordered" evidence="1">
    <location>
        <begin position="809"/>
        <end position="835"/>
    </location>
</feature>
<dbReference type="GO" id="GO:0005912">
    <property type="term" value="C:adherens junction"/>
    <property type="evidence" value="ECO:0007669"/>
    <property type="project" value="TreeGrafter"/>
</dbReference>
<evidence type="ECO:0000313" key="2">
    <source>
        <dbReference type="EMBL" id="KAG8443320.1"/>
    </source>
</evidence>
<evidence type="ECO:0000313" key="3">
    <source>
        <dbReference type="Proteomes" id="UP000812440"/>
    </source>
</evidence>
<dbReference type="OrthoDB" id="8669630at2759"/>
<feature type="region of interest" description="Disordered" evidence="1">
    <location>
        <begin position="294"/>
        <end position="367"/>
    </location>
</feature>
<evidence type="ECO:0000256" key="1">
    <source>
        <dbReference type="SAM" id="MobiDB-lite"/>
    </source>
</evidence>
<keyword evidence="3" id="KW-1185">Reference proteome</keyword>
<dbReference type="PANTHER" id="PTHR34757">
    <property type="entry name" value="JUNCTIONAL PROTEIN ASSOCIATED WITH CORONARY ARTERY DISEASE"/>
    <property type="match status" value="1"/>
</dbReference>
<organism evidence="2 3">
    <name type="scientific">Hymenochirus boettgeri</name>
    <name type="common">Congo dwarf clawed frog</name>
    <dbReference type="NCBI Taxonomy" id="247094"/>
    <lineage>
        <taxon>Eukaryota</taxon>
        <taxon>Metazoa</taxon>
        <taxon>Chordata</taxon>
        <taxon>Craniata</taxon>
        <taxon>Vertebrata</taxon>
        <taxon>Euteleostomi</taxon>
        <taxon>Amphibia</taxon>
        <taxon>Batrachia</taxon>
        <taxon>Anura</taxon>
        <taxon>Pipoidea</taxon>
        <taxon>Pipidae</taxon>
        <taxon>Pipinae</taxon>
        <taxon>Hymenochirus</taxon>
    </lineage>
</organism>
<comment type="caution">
    <text evidence="2">The sequence shown here is derived from an EMBL/GenBank/DDBJ whole genome shotgun (WGS) entry which is preliminary data.</text>
</comment>
<dbReference type="Pfam" id="PF15351">
    <property type="entry name" value="JCAD"/>
    <property type="match status" value="2"/>
</dbReference>
<dbReference type="GO" id="GO:0032587">
    <property type="term" value="C:ruffle membrane"/>
    <property type="evidence" value="ECO:0007669"/>
    <property type="project" value="TreeGrafter"/>
</dbReference>
<feature type="region of interest" description="Disordered" evidence="1">
    <location>
        <begin position="689"/>
        <end position="711"/>
    </location>
</feature>
<name>A0A8T2JJ32_9PIPI</name>
<feature type="region of interest" description="Disordered" evidence="1">
    <location>
        <begin position="1085"/>
        <end position="1123"/>
    </location>
</feature>
<feature type="compositionally biased region" description="Polar residues" evidence="1">
    <location>
        <begin position="1100"/>
        <end position="1117"/>
    </location>
</feature>
<feature type="compositionally biased region" description="Polar residues" evidence="1">
    <location>
        <begin position="306"/>
        <end position="320"/>
    </location>
</feature>
<dbReference type="GO" id="GO:1903589">
    <property type="term" value="P:positive regulation of blood vessel endothelial cell proliferation involved in sprouting angiogenesis"/>
    <property type="evidence" value="ECO:0007669"/>
    <property type="project" value="TreeGrafter"/>
</dbReference>
<dbReference type="Proteomes" id="UP000812440">
    <property type="component" value="Chromosome 6"/>
</dbReference>
<accession>A0A8T2JJ32</accession>